<dbReference type="EMBL" id="GEDC01020110">
    <property type="protein sequence ID" value="JAS17188.1"/>
    <property type="molecule type" value="Transcribed_RNA"/>
</dbReference>
<sequence length="163" mass="18696">VVIKMFCAKCVVLVTFVSSVLMTPILETSKDRIQDNEVFNESEKEYFRTKKSLNGLEESNERRNVRKLIKLKNINDSIEDFEGQLLNFNHVKNNSSSEKEFSNQKSSLDQVVDSSEDDLLRSYRQVMSMYPPGPYSMFNPVPVDVRFGNVNEPGANYVQVSPE</sequence>
<protein>
    <submittedName>
        <fullName evidence="2">Uncharacterized protein</fullName>
    </submittedName>
</protein>
<keyword evidence="1" id="KW-0732">Signal</keyword>
<name>A0A1B6CUU1_9HEMI</name>
<feature type="chain" id="PRO_5008580674" evidence="1">
    <location>
        <begin position="23"/>
        <end position="163"/>
    </location>
</feature>
<accession>A0A1B6CUU1</accession>
<organism evidence="2">
    <name type="scientific">Clastoptera arizonana</name>
    <name type="common">Arizona spittle bug</name>
    <dbReference type="NCBI Taxonomy" id="38151"/>
    <lineage>
        <taxon>Eukaryota</taxon>
        <taxon>Metazoa</taxon>
        <taxon>Ecdysozoa</taxon>
        <taxon>Arthropoda</taxon>
        <taxon>Hexapoda</taxon>
        <taxon>Insecta</taxon>
        <taxon>Pterygota</taxon>
        <taxon>Neoptera</taxon>
        <taxon>Paraneoptera</taxon>
        <taxon>Hemiptera</taxon>
        <taxon>Auchenorrhyncha</taxon>
        <taxon>Cercopoidea</taxon>
        <taxon>Clastopteridae</taxon>
        <taxon>Clastoptera</taxon>
    </lineage>
</organism>
<evidence type="ECO:0000256" key="1">
    <source>
        <dbReference type="SAM" id="SignalP"/>
    </source>
</evidence>
<reference evidence="2" key="1">
    <citation type="submission" date="2015-12" db="EMBL/GenBank/DDBJ databases">
        <title>De novo transcriptome assembly of four potential Pierce s Disease insect vectors from Arizona vineyards.</title>
        <authorList>
            <person name="Tassone E.E."/>
        </authorList>
    </citation>
    <scope>NUCLEOTIDE SEQUENCE</scope>
</reference>
<feature type="signal peptide" evidence="1">
    <location>
        <begin position="1"/>
        <end position="22"/>
    </location>
</feature>
<feature type="non-terminal residue" evidence="2">
    <location>
        <position position="163"/>
    </location>
</feature>
<feature type="non-terminal residue" evidence="2">
    <location>
        <position position="1"/>
    </location>
</feature>
<gene>
    <name evidence="2" type="ORF">g.13083</name>
</gene>
<evidence type="ECO:0000313" key="2">
    <source>
        <dbReference type="EMBL" id="JAS17188.1"/>
    </source>
</evidence>
<proteinExistence type="predicted"/>
<dbReference type="AlphaFoldDB" id="A0A1B6CUU1"/>